<accession>A0A9P6ERL1</accession>
<proteinExistence type="predicted"/>
<feature type="compositionally biased region" description="Basic and acidic residues" evidence="1">
    <location>
        <begin position="213"/>
        <end position="222"/>
    </location>
</feature>
<sequence>MYTNMKMITRSCSTLPLTVSITTPPVDIETSNNATSSLEARRFPQDQFTISVASIVPGQNEDTPSAQGRETEGLPESERQSQSDDEIEVTSQQFGQGTGVAECSEDNSEPSSPSSTIEPAPVPAESGSATPVLQTPFTFSTKLDDEDLETGVALSTIHDEDIGIESLSDNGGFVGQTSTVHQLSSPPRVLDNLSDGDLGRLNSPVTQVQSSDRISEVDDQVKGKGTRSRASTTNSCASFPDSRETTFSFDILETVLDQLRDGGIRRPLRSTVAVLISANGEKYENAASEDINHYIEWALAEELISGGGEGDKAWITLRRDMNNDVPE</sequence>
<feature type="region of interest" description="Disordered" evidence="1">
    <location>
        <begin position="210"/>
        <end position="239"/>
    </location>
</feature>
<evidence type="ECO:0000313" key="3">
    <source>
        <dbReference type="Proteomes" id="UP000807306"/>
    </source>
</evidence>
<feature type="compositionally biased region" description="Basic and acidic residues" evidence="1">
    <location>
        <begin position="69"/>
        <end position="82"/>
    </location>
</feature>
<comment type="caution">
    <text evidence="2">The sequence shown here is derived from an EMBL/GenBank/DDBJ whole genome shotgun (WGS) entry which is preliminary data.</text>
</comment>
<name>A0A9P6ERL1_9AGAR</name>
<evidence type="ECO:0000256" key="1">
    <source>
        <dbReference type="SAM" id="MobiDB-lite"/>
    </source>
</evidence>
<organism evidence="2 3">
    <name type="scientific">Crepidotus variabilis</name>
    <dbReference type="NCBI Taxonomy" id="179855"/>
    <lineage>
        <taxon>Eukaryota</taxon>
        <taxon>Fungi</taxon>
        <taxon>Dikarya</taxon>
        <taxon>Basidiomycota</taxon>
        <taxon>Agaricomycotina</taxon>
        <taxon>Agaricomycetes</taxon>
        <taxon>Agaricomycetidae</taxon>
        <taxon>Agaricales</taxon>
        <taxon>Agaricineae</taxon>
        <taxon>Crepidotaceae</taxon>
        <taxon>Crepidotus</taxon>
    </lineage>
</organism>
<protein>
    <submittedName>
        <fullName evidence="2">Uncharacterized protein</fullName>
    </submittedName>
</protein>
<evidence type="ECO:0000313" key="2">
    <source>
        <dbReference type="EMBL" id="KAF9533394.1"/>
    </source>
</evidence>
<feature type="compositionally biased region" description="Low complexity" evidence="1">
    <location>
        <begin position="109"/>
        <end position="119"/>
    </location>
</feature>
<dbReference type="EMBL" id="MU157828">
    <property type="protein sequence ID" value="KAF9533394.1"/>
    <property type="molecule type" value="Genomic_DNA"/>
</dbReference>
<feature type="compositionally biased region" description="Polar residues" evidence="1">
    <location>
        <begin position="228"/>
        <end position="237"/>
    </location>
</feature>
<dbReference type="AlphaFoldDB" id="A0A9P6ERL1"/>
<keyword evidence="3" id="KW-1185">Reference proteome</keyword>
<dbReference type="Proteomes" id="UP000807306">
    <property type="component" value="Unassembled WGS sequence"/>
</dbReference>
<reference evidence="2" key="1">
    <citation type="submission" date="2020-11" db="EMBL/GenBank/DDBJ databases">
        <authorList>
            <consortium name="DOE Joint Genome Institute"/>
            <person name="Ahrendt S."/>
            <person name="Riley R."/>
            <person name="Andreopoulos W."/>
            <person name="Labutti K."/>
            <person name="Pangilinan J."/>
            <person name="Ruiz-Duenas F.J."/>
            <person name="Barrasa J.M."/>
            <person name="Sanchez-Garcia M."/>
            <person name="Camarero S."/>
            <person name="Miyauchi S."/>
            <person name="Serrano A."/>
            <person name="Linde D."/>
            <person name="Babiker R."/>
            <person name="Drula E."/>
            <person name="Ayuso-Fernandez I."/>
            <person name="Pacheco R."/>
            <person name="Padilla G."/>
            <person name="Ferreira P."/>
            <person name="Barriuso J."/>
            <person name="Kellner H."/>
            <person name="Castanera R."/>
            <person name="Alfaro M."/>
            <person name="Ramirez L."/>
            <person name="Pisabarro A.G."/>
            <person name="Kuo A."/>
            <person name="Tritt A."/>
            <person name="Lipzen A."/>
            <person name="He G."/>
            <person name="Yan M."/>
            <person name="Ng V."/>
            <person name="Cullen D."/>
            <person name="Martin F."/>
            <person name="Rosso M.-N."/>
            <person name="Henrissat B."/>
            <person name="Hibbett D."/>
            <person name="Martinez A.T."/>
            <person name="Grigoriev I.V."/>
        </authorList>
    </citation>
    <scope>NUCLEOTIDE SEQUENCE</scope>
    <source>
        <strain evidence="2">CBS 506.95</strain>
    </source>
</reference>
<feature type="compositionally biased region" description="Polar residues" evidence="1">
    <location>
        <begin position="127"/>
        <end position="141"/>
    </location>
</feature>
<gene>
    <name evidence="2" type="ORF">CPB83DRAFT_471693</name>
</gene>
<feature type="region of interest" description="Disordered" evidence="1">
    <location>
        <begin position="54"/>
        <end position="141"/>
    </location>
</feature>